<dbReference type="AlphaFoldDB" id="A0A7G9R8M5"/>
<gene>
    <name evidence="3" type="ORF">H9L09_15685</name>
</gene>
<feature type="compositionally biased region" description="Polar residues" evidence="1">
    <location>
        <begin position="363"/>
        <end position="381"/>
    </location>
</feature>
<keyword evidence="4" id="KW-1185">Reference proteome</keyword>
<proteinExistence type="predicted"/>
<keyword evidence="2" id="KW-0732">Signal</keyword>
<dbReference type="Proteomes" id="UP000515947">
    <property type="component" value="Chromosome"/>
</dbReference>
<evidence type="ECO:0000256" key="2">
    <source>
        <dbReference type="SAM" id="SignalP"/>
    </source>
</evidence>
<dbReference type="InterPro" id="IPR006311">
    <property type="entry name" value="TAT_signal"/>
</dbReference>
<dbReference type="RefSeq" id="WP_187577793.1">
    <property type="nucleotide sequence ID" value="NZ_CP060713.1"/>
</dbReference>
<accession>A0A7G9R8M5</accession>
<protein>
    <submittedName>
        <fullName evidence="3">Uncharacterized protein</fullName>
    </submittedName>
</protein>
<dbReference type="PROSITE" id="PS51318">
    <property type="entry name" value="TAT"/>
    <property type="match status" value="1"/>
</dbReference>
<feature type="region of interest" description="Disordered" evidence="1">
    <location>
        <begin position="357"/>
        <end position="389"/>
    </location>
</feature>
<dbReference type="KEGG" id="nmes:H9L09_15685"/>
<dbReference type="EMBL" id="CP060713">
    <property type="protein sequence ID" value="QNN51950.1"/>
    <property type="molecule type" value="Genomic_DNA"/>
</dbReference>
<evidence type="ECO:0000313" key="4">
    <source>
        <dbReference type="Proteomes" id="UP000515947"/>
    </source>
</evidence>
<name>A0A7G9R8M5_9ACTN</name>
<feature type="chain" id="PRO_5029008350" evidence="2">
    <location>
        <begin position="35"/>
        <end position="443"/>
    </location>
</feature>
<reference evidence="3 4" key="1">
    <citation type="submission" date="2020-08" db="EMBL/GenBank/DDBJ databases">
        <title>Genome sequence of Nocardioides mesophilus KACC 16243T.</title>
        <authorList>
            <person name="Hyun D.-W."/>
            <person name="Bae J.-W."/>
        </authorList>
    </citation>
    <scope>NUCLEOTIDE SEQUENCE [LARGE SCALE GENOMIC DNA]</scope>
    <source>
        <strain evidence="3 4">KACC 16243</strain>
    </source>
</reference>
<evidence type="ECO:0000313" key="3">
    <source>
        <dbReference type="EMBL" id="QNN51950.1"/>
    </source>
</evidence>
<evidence type="ECO:0000256" key="1">
    <source>
        <dbReference type="SAM" id="MobiDB-lite"/>
    </source>
</evidence>
<sequence>MNRPLMRRRRSTTLLAAGALVAAAVLTAPGAAQASTVKTEYAFKTFAYGTKAVAADGALLSGRTADTQISCTRAAGVRSRNYVAEVNVPADSPAFHATGVSSTSSTYQTRKGVIGNQSVNTIAELVLGTADGPHISIDNLKTVSRAWADAKGKLHASSTVSSVDLVARTGNGQIDDLLNGGGINDLLDVIGANGGQYDIPGLGTLFLGAGTPLDADAHSAFARAKASVLRADLDALGGSVTVGHTFARIDRLPTGGLLGGSAQGLDAPEVLGGIVKVGRLGHKVLPCLGTHNQVKTNSPAGVVLDPAALGLGTIEGSVRGYIEKDGRALARTTGRLASLTLGPIHVEGIVGQATARRSAGGRLTTSTQGSTIGSLTVNGTRRSVPDPGQSIEVPGVARLTFFLQEQGKRSVAVTALRVTLLSADTGPVGTVIDIGYAKAGIQR</sequence>
<feature type="signal peptide" evidence="2">
    <location>
        <begin position="1"/>
        <end position="34"/>
    </location>
</feature>
<dbReference type="NCBIfam" id="NF040603">
    <property type="entry name" value="choice_anch_P"/>
    <property type="match status" value="2"/>
</dbReference>
<organism evidence="3 4">
    <name type="scientific">Nocardioides mesophilus</name>
    <dbReference type="NCBI Taxonomy" id="433659"/>
    <lineage>
        <taxon>Bacteria</taxon>
        <taxon>Bacillati</taxon>
        <taxon>Actinomycetota</taxon>
        <taxon>Actinomycetes</taxon>
        <taxon>Propionibacteriales</taxon>
        <taxon>Nocardioidaceae</taxon>
        <taxon>Nocardioides</taxon>
    </lineage>
</organism>